<proteinExistence type="predicted"/>
<dbReference type="EMBL" id="JEMC01002069">
    <property type="protein sequence ID" value="KYF91091.1"/>
    <property type="molecule type" value="Genomic_DNA"/>
</dbReference>
<dbReference type="Proteomes" id="UP000075515">
    <property type="component" value="Unassembled WGS sequence"/>
</dbReference>
<accession>A0A150SFD5</accession>
<reference evidence="1 2" key="1">
    <citation type="submission" date="2014-02" db="EMBL/GenBank/DDBJ databases">
        <title>The small core and large imbalanced accessory genome model reveals a collaborative survival strategy of Sorangium cellulosum strains in nature.</title>
        <authorList>
            <person name="Han K."/>
            <person name="Peng R."/>
            <person name="Blom J."/>
            <person name="Li Y.-Z."/>
        </authorList>
    </citation>
    <scope>NUCLEOTIDE SEQUENCE [LARGE SCALE GENOMIC DNA]</scope>
    <source>
        <strain evidence="1 2">So0149</strain>
    </source>
</reference>
<evidence type="ECO:0000313" key="2">
    <source>
        <dbReference type="Proteomes" id="UP000075515"/>
    </source>
</evidence>
<name>A0A150SFD5_SORCE</name>
<protein>
    <recommendedName>
        <fullName evidence="3">Carrier domain-containing protein</fullName>
    </recommendedName>
</protein>
<evidence type="ECO:0000313" key="1">
    <source>
        <dbReference type="EMBL" id="KYF91091.1"/>
    </source>
</evidence>
<gene>
    <name evidence="1" type="ORF">BE18_04625</name>
</gene>
<comment type="caution">
    <text evidence="1">The sequence shown here is derived from an EMBL/GenBank/DDBJ whole genome shotgun (WGS) entry which is preliminary data.</text>
</comment>
<dbReference type="SUPFAM" id="SSF47336">
    <property type="entry name" value="ACP-like"/>
    <property type="match status" value="1"/>
</dbReference>
<organism evidence="1 2">
    <name type="scientific">Sorangium cellulosum</name>
    <name type="common">Polyangium cellulosum</name>
    <dbReference type="NCBI Taxonomy" id="56"/>
    <lineage>
        <taxon>Bacteria</taxon>
        <taxon>Pseudomonadati</taxon>
        <taxon>Myxococcota</taxon>
        <taxon>Polyangia</taxon>
        <taxon>Polyangiales</taxon>
        <taxon>Polyangiaceae</taxon>
        <taxon>Sorangium</taxon>
    </lineage>
</organism>
<evidence type="ECO:0008006" key="3">
    <source>
        <dbReference type="Google" id="ProtNLM"/>
    </source>
</evidence>
<dbReference type="InterPro" id="IPR036736">
    <property type="entry name" value="ACP-like_sf"/>
</dbReference>
<dbReference type="AlphaFoldDB" id="A0A150SFD5"/>
<sequence length="94" mass="9856">MSFMDKGKFLSTLCEALQQQEPSTIDLSKSFVDNGGYSLAAVRWIDLIYPATGVVLNFFDVMGDQPLEALLGAATPAAPADGSGSAVEAEEGVL</sequence>